<reference evidence="8 9" key="1">
    <citation type="submission" date="2024-09" db="EMBL/GenBank/DDBJ databases">
        <authorList>
            <person name="Sun Q."/>
            <person name="Mori K."/>
        </authorList>
    </citation>
    <scope>NUCLEOTIDE SEQUENCE [LARGE SCALE GENOMIC DNA]</scope>
    <source>
        <strain evidence="8 9">CCM 7415</strain>
    </source>
</reference>
<accession>A0ABV6G201</accession>
<dbReference type="RefSeq" id="WP_019950482.1">
    <property type="nucleotide sequence ID" value="NZ_JBHLVX010000022.1"/>
</dbReference>
<dbReference type="EMBL" id="JBHLVX010000022">
    <property type="protein sequence ID" value="MFC0267682.1"/>
    <property type="molecule type" value="Genomic_DNA"/>
</dbReference>
<keyword evidence="3 5" id="KW-1133">Transmembrane helix</keyword>
<feature type="transmembrane region" description="Helical" evidence="5">
    <location>
        <begin position="449"/>
        <end position="471"/>
    </location>
</feature>
<feature type="domain" description="NADH:quinone oxidoreductase/Mrp antiporter transmembrane" evidence="7">
    <location>
        <begin position="122"/>
        <end position="418"/>
    </location>
</feature>
<keyword evidence="5" id="KW-1278">Translocase</keyword>
<name>A0ABV6G201_9GAMM</name>
<dbReference type="Pfam" id="PF00361">
    <property type="entry name" value="Proton_antipo_M"/>
    <property type="match status" value="1"/>
</dbReference>
<comment type="subcellular location">
    <subcellularLocation>
        <location evidence="5">Cell membrane</location>
        <topology evidence="5">Multi-pass membrane protein</topology>
    </subcellularLocation>
    <subcellularLocation>
        <location evidence="1">Endomembrane system</location>
        <topology evidence="1">Multi-pass membrane protein</topology>
    </subcellularLocation>
    <subcellularLocation>
        <location evidence="6">Membrane</location>
        <topology evidence="6">Multi-pass membrane protein</topology>
    </subcellularLocation>
</comment>
<evidence type="ECO:0000256" key="6">
    <source>
        <dbReference type="RuleBase" id="RU000320"/>
    </source>
</evidence>
<feature type="transmembrane region" description="Helical" evidence="5">
    <location>
        <begin position="202"/>
        <end position="226"/>
    </location>
</feature>
<evidence type="ECO:0000256" key="1">
    <source>
        <dbReference type="ARBA" id="ARBA00004127"/>
    </source>
</evidence>
<sequence length="487" mass="52426">MNMTLSHLIALLPLVIVCVTVIVVMLGIAWRRHHFVSATITTVGLNLALLSLLAVLPLAPIRVTPILLIDHYALLYMALMLIAALAATTLAHAYLEGFDDQKEEYYLLLGCSVLGGMTLVASDHLLSLFFGLELLSVPLYGMAAYAYRTRPSLESGIKYMVLSAAASAFLLFGMALLYAESGSLSFSALGASLYGDSAHQSWLSMGIGMMVIAMAFKLSLVPFHLWTADVYEGAPAPVSAFLATVSKVAVFALLMRLFMTAPVTGLASLHVVVSIIAFLSMLVGNLMALRQDNIKRLLGYSSIAHLGYLLTVVVASDDMALLTTGVYLITYVATTLATFGVVALISSPWRGSDVASLKYYRGLFWRRPYLAAVMTVMMLSLAGIPMTAGFIGKFYVIATGVEAGLWWLVAGVIIGSALGLYYYLRVMVMLYLHDDDPGGEQRYDAANDWVQRAGGIMVILLALAVLALGIYPQPMLQLVDAATMAVG</sequence>
<dbReference type="NCBIfam" id="TIGR01770">
    <property type="entry name" value="NDH_I_N"/>
    <property type="match status" value="1"/>
</dbReference>
<feature type="transmembrane region" description="Helical" evidence="5">
    <location>
        <begin position="128"/>
        <end position="147"/>
    </location>
</feature>
<feature type="transmembrane region" description="Helical" evidence="5">
    <location>
        <begin position="159"/>
        <end position="179"/>
    </location>
</feature>
<protein>
    <recommendedName>
        <fullName evidence="5">NADH-quinone oxidoreductase subunit N</fullName>
        <ecNumber evidence="5">7.1.1.-</ecNumber>
    </recommendedName>
    <alternativeName>
        <fullName evidence="5">NADH dehydrogenase I subunit N</fullName>
    </alternativeName>
    <alternativeName>
        <fullName evidence="5">NDH-1 subunit N</fullName>
    </alternativeName>
</protein>
<keyword evidence="2 5" id="KW-0812">Transmembrane</keyword>
<evidence type="ECO:0000313" key="8">
    <source>
        <dbReference type="EMBL" id="MFC0267682.1"/>
    </source>
</evidence>
<evidence type="ECO:0000313" key="9">
    <source>
        <dbReference type="Proteomes" id="UP001589814"/>
    </source>
</evidence>
<keyword evidence="4 5" id="KW-0472">Membrane</keyword>
<dbReference type="Proteomes" id="UP001589814">
    <property type="component" value="Unassembled WGS sequence"/>
</dbReference>
<feature type="transmembrane region" description="Helical" evidence="5">
    <location>
        <begin position="369"/>
        <end position="392"/>
    </location>
</feature>
<comment type="similarity">
    <text evidence="5">Belongs to the complex I subunit 2 family.</text>
</comment>
<dbReference type="EC" id="7.1.1.-" evidence="5"/>
<comment type="caution">
    <text evidence="8">The sequence shown here is derived from an EMBL/GenBank/DDBJ whole genome shotgun (WGS) entry which is preliminary data.</text>
</comment>
<dbReference type="InterPro" id="IPR001750">
    <property type="entry name" value="ND/Mrp_TM"/>
</dbReference>
<evidence type="ECO:0000259" key="7">
    <source>
        <dbReference type="Pfam" id="PF00361"/>
    </source>
</evidence>
<gene>
    <name evidence="5 8" type="primary">nuoN</name>
    <name evidence="8" type="ORF">ACFFHW_06680</name>
</gene>
<keyword evidence="5" id="KW-0830">Ubiquinone</keyword>
<comment type="catalytic activity">
    <reaction evidence="5">
        <text>a quinone + NADH + 5 H(+)(in) = a quinol + NAD(+) + 4 H(+)(out)</text>
        <dbReference type="Rhea" id="RHEA:57888"/>
        <dbReference type="ChEBI" id="CHEBI:15378"/>
        <dbReference type="ChEBI" id="CHEBI:24646"/>
        <dbReference type="ChEBI" id="CHEBI:57540"/>
        <dbReference type="ChEBI" id="CHEBI:57945"/>
        <dbReference type="ChEBI" id="CHEBI:132124"/>
    </reaction>
</comment>
<comment type="function">
    <text evidence="5">NDH-1 shuttles electrons from NADH, via FMN and iron-sulfur (Fe-S) centers, to quinones in the respiratory chain. The immediate electron acceptor for the enzyme in this species is believed to be ubiquinone. Couples the redox reaction to proton translocation (for every two electrons transferred, four hydrogen ions are translocated across the cytoplasmic membrane), and thus conserves the redox energy in a proton gradient.</text>
</comment>
<keyword evidence="9" id="KW-1185">Reference proteome</keyword>
<keyword evidence="5" id="KW-0520">NAD</keyword>
<evidence type="ECO:0000256" key="3">
    <source>
        <dbReference type="ARBA" id="ARBA00022989"/>
    </source>
</evidence>
<keyword evidence="5" id="KW-1003">Cell membrane</keyword>
<feature type="transmembrane region" description="Helical" evidence="5">
    <location>
        <begin position="265"/>
        <end position="285"/>
    </location>
</feature>
<feature type="transmembrane region" description="Helical" evidence="5">
    <location>
        <begin position="238"/>
        <end position="259"/>
    </location>
</feature>
<feature type="transmembrane region" description="Helical" evidence="5">
    <location>
        <begin position="73"/>
        <end position="93"/>
    </location>
</feature>
<feature type="transmembrane region" description="Helical" evidence="5">
    <location>
        <begin position="6"/>
        <end position="28"/>
    </location>
</feature>
<evidence type="ECO:0000256" key="4">
    <source>
        <dbReference type="ARBA" id="ARBA00023136"/>
    </source>
</evidence>
<dbReference type="HAMAP" id="MF_00445">
    <property type="entry name" value="NDH1_NuoN_1"/>
    <property type="match status" value="1"/>
</dbReference>
<keyword evidence="5" id="KW-0874">Quinone</keyword>
<dbReference type="PANTHER" id="PTHR22773">
    <property type="entry name" value="NADH DEHYDROGENASE"/>
    <property type="match status" value="1"/>
</dbReference>
<feature type="transmembrane region" description="Helical" evidence="5">
    <location>
        <begin position="297"/>
        <end position="316"/>
    </location>
</feature>
<comment type="subunit">
    <text evidence="5">NDH-1 is composed of 14 different subunits. Subunits NuoA, H, J, K, L, M, N constitute the membrane sector of the complex.</text>
</comment>
<organism evidence="8 9">
    <name type="scientific">Kushneria aurantia</name>
    <dbReference type="NCBI Taxonomy" id="504092"/>
    <lineage>
        <taxon>Bacteria</taxon>
        <taxon>Pseudomonadati</taxon>
        <taxon>Pseudomonadota</taxon>
        <taxon>Gammaproteobacteria</taxon>
        <taxon>Oceanospirillales</taxon>
        <taxon>Halomonadaceae</taxon>
        <taxon>Kushneria</taxon>
    </lineage>
</organism>
<evidence type="ECO:0000256" key="5">
    <source>
        <dbReference type="HAMAP-Rule" id="MF_00445"/>
    </source>
</evidence>
<proteinExistence type="inferred from homology"/>
<evidence type="ECO:0000256" key="2">
    <source>
        <dbReference type="ARBA" id="ARBA00022692"/>
    </source>
</evidence>
<feature type="transmembrane region" description="Helical" evidence="5">
    <location>
        <begin position="328"/>
        <end position="349"/>
    </location>
</feature>
<feature type="transmembrane region" description="Helical" evidence="5">
    <location>
        <begin position="404"/>
        <end position="424"/>
    </location>
</feature>
<feature type="transmembrane region" description="Helical" evidence="5">
    <location>
        <begin position="35"/>
        <end position="61"/>
    </location>
</feature>
<dbReference type="InterPro" id="IPR010096">
    <property type="entry name" value="NADH-Q_OxRdtase_suN/2"/>
</dbReference>
<keyword evidence="5" id="KW-0813">Transport</keyword>
<dbReference type="NCBIfam" id="NF004439">
    <property type="entry name" value="PRK05777.1-1"/>
    <property type="match status" value="1"/>
</dbReference>